<feature type="region of interest" description="Disordered" evidence="2">
    <location>
        <begin position="116"/>
        <end position="210"/>
    </location>
</feature>
<accession>A0AAV9HZF6</accession>
<protein>
    <recommendedName>
        <fullName evidence="3">Chromo domain-containing protein</fullName>
    </recommendedName>
</protein>
<dbReference type="GO" id="GO:0006338">
    <property type="term" value="P:chromatin remodeling"/>
    <property type="evidence" value="ECO:0007669"/>
    <property type="project" value="UniProtKB-ARBA"/>
</dbReference>
<proteinExistence type="predicted"/>
<feature type="region of interest" description="Disordered" evidence="2">
    <location>
        <begin position="238"/>
        <end position="342"/>
    </location>
</feature>
<dbReference type="EMBL" id="MU864938">
    <property type="protein sequence ID" value="KAK4465539.1"/>
    <property type="molecule type" value="Genomic_DNA"/>
</dbReference>
<feature type="compositionally biased region" description="Basic and acidic residues" evidence="2">
    <location>
        <begin position="436"/>
        <end position="451"/>
    </location>
</feature>
<feature type="compositionally biased region" description="Acidic residues" evidence="2">
    <location>
        <begin position="185"/>
        <end position="195"/>
    </location>
</feature>
<evidence type="ECO:0000256" key="1">
    <source>
        <dbReference type="ARBA" id="ARBA00011353"/>
    </source>
</evidence>
<dbReference type="InterPro" id="IPR000953">
    <property type="entry name" value="Chromo/chromo_shadow_dom"/>
</dbReference>
<feature type="compositionally biased region" description="Low complexity" evidence="2">
    <location>
        <begin position="408"/>
        <end position="424"/>
    </location>
</feature>
<gene>
    <name evidence="4" type="ORF">QBC42DRAFT_260908</name>
</gene>
<feature type="compositionally biased region" description="Polar residues" evidence="2">
    <location>
        <begin position="513"/>
        <end position="527"/>
    </location>
</feature>
<dbReference type="InterPro" id="IPR016197">
    <property type="entry name" value="Chromo-like_dom_sf"/>
</dbReference>
<dbReference type="Proteomes" id="UP001321749">
    <property type="component" value="Unassembled WGS sequence"/>
</dbReference>
<dbReference type="CDD" id="cd00024">
    <property type="entry name" value="CD_CSD"/>
    <property type="match status" value="1"/>
</dbReference>
<feature type="region of interest" description="Disordered" evidence="2">
    <location>
        <begin position="508"/>
        <end position="527"/>
    </location>
</feature>
<organism evidence="4 5">
    <name type="scientific">Cladorrhinum samala</name>
    <dbReference type="NCBI Taxonomy" id="585594"/>
    <lineage>
        <taxon>Eukaryota</taxon>
        <taxon>Fungi</taxon>
        <taxon>Dikarya</taxon>
        <taxon>Ascomycota</taxon>
        <taxon>Pezizomycotina</taxon>
        <taxon>Sordariomycetes</taxon>
        <taxon>Sordariomycetidae</taxon>
        <taxon>Sordariales</taxon>
        <taxon>Podosporaceae</taxon>
        <taxon>Cladorrhinum</taxon>
    </lineage>
</organism>
<keyword evidence="5" id="KW-1185">Reference proteome</keyword>
<sequence>MADPPAPKLRKTTIEIPIPSVRKYVGGSGPPLAKISLVPPRDTTAYIIDQFVLPTPTNTTKDSRRLVHYHIGFTDLPAAKILVPCNKVLDYVSPRELEDWEYQNFDRRVEERARELERQNADKAKAKSSATGVGKKLVGRPPKVKKDETTPSPSGSPKGDTLALAKQVAGPSLSTPQKRSLGDVVVEEDDEEEEQFRDTASNLDSDDAAIQMQLQKDKKDFELDDAVNLGLESVDQLAFPFEPSGEDSSSRASSLVPAPRDSSSREAQGPPISKPLRQVLPPLREAPPLPRAQPTRPKTTPIPPPQPWKKQGIIHPAWAQSVGLHSSPNGITGPSAKTSTPIHPMYQRDLQLSQSKISSVATTSSPVVGAASHSKDEFTEAGISTPVQTIARPGIVSNWGSINKRKTPPSYSTSSSATTTIEPPNKVPKTTASAPKKLEKEKPQKEAEPEEWEVKELLDDAWIFENGANVHKYLVLWVGDWPEGQNPTWEPEENIEDRKLIKLYEEKKKQKRMATNGSSSASKKSQKTLSRYLTMRSPYSSVAEAFEGDLSPDGTIAPIAGVQDDHEDELQKEEFFVTEEANKVPFASQLTTKKKRLVVPAHQGPRAKKTDSFEDFGSMLSRYTHNFNGGPK</sequence>
<evidence type="ECO:0000313" key="5">
    <source>
        <dbReference type="Proteomes" id="UP001321749"/>
    </source>
</evidence>
<comment type="subunit">
    <text evidence="1">Component of the NuA4 histone acetyltransferase complex.</text>
</comment>
<dbReference type="AlphaFoldDB" id="A0AAV9HZF6"/>
<feature type="compositionally biased region" description="Polar residues" evidence="2">
    <location>
        <begin position="323"/>
        <end position="341"/>
    </location>
</feature>
<feature type="domain" description="Chromo" evidence="3">
    <location>
        <begin position="452"/>
        <end position="516"/>
    </location>
</feature>
<dbReference type="SUPFAM" id="SSF54160">
    <property type="entry name" value="Chromo domain-like"/>
    <property type="match status" value="1"/>
</dbReference>
<evidence type="ECO:0000313" key="4">
    <source>
        <dbReference type="EMBL" id="KAK4465539.1"/>
    </source>
</evidence>
<reference evidence="4" key="2">
    <citation type="submission" date="2023-06" db="EMBL/GenBank/DDBJ databases">
        <authorList>
            <consortium name="Lawrence Berkeley National Laboratory"/>
            <person name="Mondo S.J."/>
            <person name="Hensen N."/>
            <person name="Bonometti L."/>
            <person name="Westerberg I."/>
            <person name="Brannstrom I.O."/>
            <person name="Guillou S."/>
            <person name="Cros-Aarteil S."/>
            <person name="Calhoun S."/>
            <person name="Haridas S."/>
            <person name="Kuo A."/>
            <person name="Pangilinan J."/>
            <person name="Riley R."/>
            <person name="Labutti K."/>
            <person name="Andreopoulos B."/>
            <person name="Lipzen A."/>
            <person name="Chen C."/>
            <person name="Yanf M."/>
            <person name="Daum C."/>
            <person name="Ng V."/>
            <person name="Clum A."/>
            <person name="Steindorff A."/>
            <person name="Ohm R."/>
            <person name="Martin F."/>
            <person name="Silar P."/>
            <person name="Natvig D."/>
            <person name="Lalanne C."/>
            <person name="Gautier V."/>
            <person name="Ament-Velasquez S.L."/>
            <person name="Kruys A."/>
            <person name="Hutchinson M.I."/>
            <person name="Powell A.J."/>
            <person name="Barry K."/>
            <person name="Miller A.N."/>
            <person name="Grigoriev I.V."/>
            <person name="Debuchy R."/>
            <person name="Gladieux P."/>
            <person name="Thoren M.H."/>
            <person name="Johannesson H."/>
        </authorList>
    </citation>
    <scope>NUCLEOTIDE SEQUENCE</scope>
    <source>
        <strain evidence="4">PSN324</strain>
    </source>
</reference>
<comment type="caution">
    <text evidence="4">The sequence shown here is derived from an EMBL/GenBank/DDBJ whole genome shotgun (WGS) entry which is preliminary data.</text>
</comment>
<evidence type="ECO:0000259" key="3">
    <source>
        <dbReference type="PROSITE" id="PS50013"/>
    </source>
</evidence>
<feature type="compositionally biased region" description="Basic and acidic residues" evidence="2">
    <location>
        <begin position="116"/>
        <end position="125"/>
    </location>
</feature>
<name>A0AAV9HZF6_9PEZI</name>
<dbReference type="PROSITE" id="PS50013">
    <property type="entry name" value="CHROMO_2"/>
    <property type="match status" value="1"/>
</dbReference>
<evidence type="ECO:0000256" key="2">
    <source>
        <dbReference type="SAM" id="MobiDB-lite"/>
    </source>
</evidence>
<dbReference type="Pfam" id="PF00385">
    <property type="entry name" value="Chromo"/>
    <property type="match status" value="1"/>
</dbReference>
<reference evidence="4" key="1">
    <citation type="journal article" date="2023" name="Mol. Phylogenet. Evol.">
        <title>Genome-scale phylogeny and comparative genomics of the fungal order Sordariales.</title>
        <authorList>
            <person name="Hensen N."/>
            <person name="Bonometti L."/>
            <person name="Westerberg I."/>
            <person name="Brannstrom I.O."/>
            <person name="Guillou S."/>
            <person name="Cros-Aarteil S."/>
            <person name="Calhoun S."/>
            <person name="Haridas S."/>
            <person name="Kuo A."/>
            <person name="Mondo S."/>
            <person name="Pangilinan J."/>
            <person name="Riley R."/>
            <person name="LaButti K."/>
            <person name="Andreopoulos B."/>
            <person name="Lipzen A."/>
            <person name="Chen C."/>
            <person name="Yan M."/>
            <person name="Daum C."/>
            <person name="Ng V."/>
            <person name="Clum A."/>
            <person name="Steindorff A."/>
            <person name="Ohm R.A."/>
            <person name="Martin F."/>
            <person name="Silar P."/>
            <person name="Natvig D.O."/>
            <person name="Lalanne C."/>
            <person name="Gautier V."/>
            <person name="Ament-Velasquez S.L."/>
            <person name="Kruys A."/>
            <person name="Hutchinson M.I."/>
            <person name="Powell A.J."/>
            <person name="Barry K."/>
            <person name="Miller A.N."/>
            <person name="Grigoriev I.V."/>
            <person name="Debuchy R."/>
            <person name="Gladieux P."/>
            <person name="Hiltunen Thoren M."/>
            <person name="Johannesson H."/>
        </authorList>
    </citation>
    <scope>NUCLEOTIDE SEQUENCE</scope>
    <source>
        <strain evidence="4">PSN324</strain>
    </source>
</reference>
<feature type="region of interest" description="Disordered" evidence="2">
    <location>
        <begin position="398"/>
        <end position="451"/>
    </location>
</feature>
<dbReference type="InterPro" id="IPR023780">
    <property type="entry name" value="Chromo_domain"/>
</dbReference>
<dbReference type="Gene3D" id="2.40.50.40">
    <property type="match status" value="1"/>
</dbReference>
<dbReference type="SMART" id="SM00298">
    <property type="entry name" value="CHROMO"/>
    <property type="match status" value="1"/>
</dbReference>